<dbReference type="AlphaFoldDB" id="A0A8H4PDX4"/>
<evidence type="ECO:0000313" key="1">
    <source>
        <dbReference type="EMBL" id="KAF4465901.1"/>
    </source>
</evidence>
<dbReference type="EMBL" id="JAADYS010000959">
    <property type="protein sequence ID" value="KAF4465901.1"/>
    <property type="molecule type" value="Genomic_DNA"/>
</dbReference>
<name>A0A8H4PDX4_9HYPO</name>
<dbReference type="Proteomes" id="UP000554235">
    <property type="component" value="Unassembled WGS sequence"/>
</dbReference>
<dbReference type="OrthoDB" id="5333491at2759"/>
<proteinExistence type="predicted"/>
<reference evidence="1 2" key="1">
    <citation type="submission" date="2020-01" db="EMBL/GenBank/DDBJ databases">
        <title>Identification and distribution of gene clusters putatively required for synthesis of sphingolipid metabolism inhibitors in phylogenetically diverse species of the filamentous fungus Fusarium.</title>
        <authorList>
            <person name="Kim H.-S."/>
            <person name="Busman M."/>
            <person name="Brown D.W."/>
            <person name="Divon H."/>
            <person name="Uhlig S."/>
            <person name="Proctor R.H."/>
        </authorList>
    </citation>
    <scope>NUCLEOTIDE SEQUENCE [LARGE SCALE GENOMIC DNA]</scope>
    <source>
        <strain evidence="1 2">NRRL 20459</strain>
    </source>
</reference>
<gene>
    <name evidence="1" type="ORF">FALBO_7249</name>
</gene>
<accession>A0A8H4PDX4</accession>
<keyword evidence="2" id="KW-1185">Reference proteome</keyword>
<evidence type="ECO:0000313" key="2">
    <source>
        <dbReference type="Proteomes" id="UP000554235"/>
    </source>
</evidence>
<organism evidence="1 2">
    <name type="scientific">Fusarium albosuccineum</name>
    <dbReference type="NCBI Taxonomy" id="1237068"/>
    <lineage>
        <taxon>Eukaryota</taxon>
        <taxon>Fungi</taxon>
        <taxon>Dikarya</taxon>
        <taxon>Ascomycota</taxon>
        <taxon>Pezizomycotina</taxon>
        <taxon>Sordariomycetes</taxon>
        <taxon>Hypocreomycetidae</taxon>
        <taxon>Hypocreales</taxon>
        <taxon>Nectriaceae</taxon>
        <taxon>Fusarium</taxon>
        <taxon>Fusarium decemcellulare species complex</taxon>
    </lineage>
</organism>
<sequence>MVPEEFVWTGFYPPDEAEAAQTEAGQVKPVYLDLQLEDGEELPEIPVVNNCTFELISWSLFFSPRVMCRMASKMTQLKRLELDLSDEERRDPALRIEQRQGLAESLHTLPETITHFELRYSRPTPDDHSLRQQNIIPPGQTYDNLSKALYTFSLRENLVKFVANGSWETDIFHPSDKDITLVSLWPKMETYQVGFLPVTPSGKWLAIDHPSTRLREEYLWFEDSDVVGTIFRGPVDPRFAKRVLPLLGRVATHSPKLKSMKMDAGVPSEYHIWYSGRMHGNGTEESKRKACMKITGKFIPKPDEEALRVWREAAEAHGQELYLEWNDHSRNPRRKEYFE</sequence>
<protein>
    <submittedName>
        <fullName evidence="1">Uncharacterized protein</fullName>
    </submittedName>
</protein>
<comment type="caution">
    <text evidence="1">The sequence shown here is derived from an EMBL/GenBank/DDBJ whole genome shotgun (WGS) entry which is preliminary data.</text>
</comment>